<keyword evidence="5" id="KW-0067">ATP-binding</keyword>
<proteinExistence type="predicted"/>
<dbReference type="InterPro" id="IPR039421">
    <property type="entry name" value="Type_1_exporter"/>
</dbReference>
<sequence length="587" mass="67297">MKQVTKQTFSLLWRHARPYKKLLSFMIAMLAMGMILETVVPLFYKRFFDLLSDGLVPRAAHTGALIRTIIVILLLYLVEWILWRVTTFANNYFQPRVMSDILNSSFEYLHAHAYGFFVNRFVGALVRKVNRLVDAFESIADRICWDLLPMAIRIVSILIVLWFRSTTVALVMMVWIVFYLAVNYAFTMFKLKYDEQSATVDSRVTAHLGDTITNNVNIKLFTSLASELRSFKRITTDQFKIRKFVWDLSAILEAIQALFMIFLEYAIFRIAIRYWAMGVFSIGDFVLIQAYLLQIFNRLWDFGRIIRDIYKRLADAEEMVEILHTPHAVQDSSSAKRLVIKKGEVDFRKVHFTYTGAQDVLHDFSLLIRPGEKVGLVGPSGAGKSTITALLFRFYDVTKGGIHIDGINIKAVTQRSLRENISLVPQDPILFHRTLMDNIRYGRLDAADAEVFRAAKLAHCDEFIQRMPDGYLTYVGERGIKLSGGERQRVAIARAILKNAPILVLDEATSSLDSHSEAMIQDALEKLMADKTVIVIAHRLSTIMKMDRIVVVKEGRITEQGTHDTLLTKHRGTYRMLWRLQAGGFIK</sequence>
<organism evidence="11 12">
    <name type="scientific">Candidatus Uhrbacteria bacterium RIFCSPLOWO2_02_FULL_49_11</name>
    <dbReference type="NCBI Taxonomy" id="1802409"/>
    <lineage>
        <taxon>Bacteria</taxon>
        <taxon>Candidatus Uhriibacteriota</taxon>
    </lineage>
</organism>
<name>A0A1F7VCP0_9BACT</name>
<dbReference type="SUPFAM" id="SSF90123">
    <property type="entry name" value="ABC transporter transmembrane region"/>
    <property type="match status" value="1"/>
</dbReference>
<accession>A0A1F7VCP0</accession>
<dbReference type="PROSITE" id="PS50893">
    <property type="entry name" value="ABC_TRANSPORTER_2"/>
    <property type="match status" value="1"/>
</dbReference>
<evidence type="ECO:0000256" key="7">
    <source>
        <dbReference type="ARBA" id="ARBA00023136"/>
    </source>
</evidence>
<keyword evidence="6 8" id="KW-1133">Transmembrane helix</keyword>
<dbReference type="GO" id="GO:0140359">
    <property type="term" value="F:ABC-type transporter activity"/>
    <property type="evidence" value="ECO:0007669"/>
    <property type="project" value="InterPro"/>
</dbReference>
<feature type="domain" description="ABC transporter" evidence="9">
    <location>
        <begin position="345"/>
        <end position="579"/>
    </location>
</feature>
<dbReference type="Proteomes" id="UP000178264">
    <property type="component" value="Unassembled WGS sequence"/>
</dbReference>
<evidence type="ECO:0000256" key="2">
    <source>
        <dbReference type="ARBA" id="ARBA00022448"/>
    </source>
</evidence>
<evidence type="ECO:0000259" key="9">
    <source>
        <dbReference type="PROSITE" id="PS50893"/>
    </source>
</evidence>
<evidence type="ECO:0000256" key="8">
    <source>
        <dbReference type="SAM" id="Phobius"/>
    </source>
</evidence>
<evidence type="ECO:0000313" key="11">
    <source>
        <dbReference type="EMBL" id="OGL87908.1"/>
    </source>
</evidence>
<dbReference type="GO" id="GO:0005524">
    <property type="term" value="F:ATP binding"/>
    <property type="evidence" value="ECO:0007669"/>
    <property type="project" value="UniProtKB-KW"/>
</dbReference>
<evidence type="ECO:0000256" key="3">
    <source>
        <dbReference type="ARBA" id="ARBA00022692"/>
    </source>
</evidence>
<protein>
    <recommendedName>
        <fullName evidence="13">ABC transporter ATP-binding protein</fullName>
    </recommendedName>
</protein>
<feature type="transmembrane region" description="Helical" evidence="8">
    <location>
        <begin position="244"/>
        <end position="268"/>
    </location>
</feature>
<dbReference type="PROSITE" id="PS00211">
    <property type="entry name" value="ABC_TRANSPORTER_1"/>
    <property type="match status" value="1"/>
</dbReference>
<dbReference type="GO" id="GO:0005886">
    <property type="term" value="C:plasma membrane"/>
    <property type="evidence" value="ECO:0007669"/>
    <property type="project" value="UniProtKB-SubCell"/>
</dbReference>
<keyword evidence="2" id="KW-0813">Transport</keyword>
<dbReference type="AlphaFoldDB" id="A0A1F7VCP0"/>
<evidence type="ECO:0000256" key="1">
    <source>
        <dbReference type="ARBA" id="ARBA00004651"/>
    </source>
</evidence>
<dbReference type="InterPro" id="IPR003439">
    <property type="entry name" value="ABC_transporter-like_ATP-bd"/>
</dbReference>
<keyword evidence="3 8" id="KW-0812">Transmembrane</keyword>
<evidence type="ECO:0000259" key="10">
    <source>
        <dbReference type="PROSITE" id="PS50929"/>
    </source>
</evidence>
<feature type="transmembrane region" description="Helical" evidence="8">
    <location>
        <begin position="274"/>
        <end position="296"/>
    </location>
</feature>
<dbReference type="Gene3D" id="1.20.1560.10">
    <property type="entry name" value="ABC transporter type 1, transmembrane domain"/>
    <property type="match status" value="1"/>
</dbReference>
<dbReference type="SUPFAM" id="SSF52540">
    <property type="entry name" value="P-loop containing nucleoside triphosphate hydrolases"/>
    <property type="match status" value="1"/>
</dbReference>
<dbReference type="PANTHER" id="PTHR24221:SF654">
    <property type="entry name" value="ATP-BINDING CASSETTE SUB-FAMILY B MEMBER 6"/>
    <property type="match status" value="1"/>
</dbReference>
<evidence type="ECO:0000313" key="12">
    <source>
        <dbReference type="Proteomes" id="UP000178264"/>
    </source>
</evidence>
<feature type="transmembrane region" description="Helical" evidence="8">
    <location>
        <begin position="64"/>
        <end position="83"/>
    </location>
</feature>
<evidence type="ECO:0000256" key="4">
    <source>
        <dbReference type="ARBA" id="ARBA00022741"/>
    </source>
</evidence>
<dbReference type="PANTHER" id="PTHR24221">
    <property type="entry name" value="ATP-BINDING CASSETTE SUB-FAMILY B"/>
    <property type="match status" value="1"/>
</dbReference>
<dbReference type="GO" id="GO:0016887">
    <property type="term" value="F:ATP hydrolysis activity"/>
    <property type="evidence" value="ECO:0007669"/>
    <property type="project" value="InterPro"/>
</dbReference>
<dbReference type="InterPro" id="IPR011527">
    <property type="entry name" value="ABC1_TM_dom"/>
</dbReference>
<gene>
    <name evidence="11" type="ORF">A3I42_00250</name>
</gene>
<feature type="transmembrane region" description="Helical" evidence="8">
    <location>
        <begin position="21"/>
        <end position="44"/>
    </location>
</feature>
<feature type="transmembrane region" description="Helical" evidence="8">
    <location>
        <begin position="169"/>
        <end position="186"/>
    </location>
</feature>
<dbReference type="EMBL" id="MGER01000043">
    <property type="protein sequence ID" value="OGL87908.1"/>
    <property type="molecule type" value="Genomic_DNA"/>
</dbReference>
<dbReference type="InterPro" id="IPR027417">
    <property type="entry name" value="P-loop_NTPase"/>
</dbReference>
<feature type="domain" description="ABC transmembrane type-1" evidence="10">
    <location>
        <begin position="25"/>
        <end position="311"/>
    </location>
</feature>
<dbReference type="Gene3D" id="3.40.50.300">
    <property type="entry name" value="P-loop containing nucleotide triphosphate hydrolases"/>
    <property type="match status" value="1"/>
</dbReference>
<dbReference type="InterPro" id="IPR036640">
    <property type="entry name" value="ABC1_TM_sf"/>
</dbReference>
<keyword evidence="7 8" id="KW-0472">Membrane</keyword>
<evidence type="ECO:0008006" key="13">
    <source>
        <dbReference type="Google" id="ProtNLM"/>
    </source>
</evidence>
<reference evidence="11 12" key="1">
    <citation type="journal article" date="2016" name="Nat. Commun.">
        <title>Thousands of microbial genomes shed light on interconnected biogeochemical processes in an aquifer system.</title>
        <authorList>
            <person name="Anantharaman K."/>
            <person name="Brown C.T."/>
            <person name="Hug L.A."/>
            <person name="Sharon I."/>
            <person name="Castelle C.J."/>
            <person name="Probst A.J."/>
            <person name="Thomas B.C."/>
            <person name="Singh A."/>
            <person name="Wilkins M.J."/>
            <person name="Karaoz U."/>
            <person name="Brodie E.L."/>
            <person name="Williams K.H."/>
            <person name="Hubbard S.S."/>
            <person name="Banfield J.F."/>
        </authorList>
    </citation>
    <scope>NUCLEOTIDE SEQUENCE [LARGE SCALE GENOMIC DNA]</scope>
</reference>
<dbReference type="InterPro" id="IPR017871">
    <property type="entry name" value="ABC_transporter-like_CS"/>
</dbReference>
<dbReference type="SMART" id="SM00382">
    <property type="entry name" value="AAA"/>
    <property type="match status" value="1"/>
</dbReference>
<dbReference type="PROSITE" id="PS50929">
    <property type="entry name" value="ABC_TM1F"/>
    <property type="match status" value="1"/>
</dbReference>
<keyword evidence="4" id="KW-0547">Nucleotide-binding</keyword>
<dbReference type="InterPro" id="IPR003593">
    <property type="entry name" value="AAA+_ATPase"/>
</dbReference>
<evidence type="ECO:0000256" key="5">
    <source>
        <dbReference type="ARBA" id="ARBA00022840"/>
    </source>
</evidence>
<evidence type="ECO:0000256" key="6">
    <source>
        <dbReference type="ARBA" id="ARBA00022989"/>
    </source>
</evidence>
<comment type="subcellular location">
    <subcellularLocation>
        <location evidence="1">Cell membrane</location>
        <topology evidence="1">Multi-pass membrane protein</topology>
    </subcellularLocation>
</comment>
<dbReference type="Pfam" id="PF00664">
    <property type="entry name" value="ABC_membrane"/>
    <property type="match status" value="1"/>
</dbReference>
<dbReference type="Pfam" id="PF00005">
    <property type="entry name" value="ABC_tran"/>
    <property type="match status" value="1"/>
</dbReference>
<dbReference type="FunFam" id="3.40.50.300:FF:000287">
    <property type="entry name" value="Multidrug ABC transporter ATP-binding protein"/>
    <property type="match status" value="1"/>
</dbReference>
<comment type="caution">
    <text evidence="11">The sequence shown here is derived from an EMBL/GenBank/DDBJ whole genome shotgun (WGS) entry which is preliminary data.</text>
</comment>
<dbReference type="GO" id="GO:0034040">
    <property type="term" value="F:ATPase-coupled lipid transmembrane transporter activity"/>
    <property type="evidence" value="ECO:0007669"/>
    <property type="project" value="TreeGrafter"/>
</dbReference>